<feature type="signal peptide" evidence="1">
    <location>
        <begin position="1"/>
        <end position="27"/>
    </location>
</feature>
<reference evidence="2 3" key="1">
    <citation type="submission" date="2020-05" db="EMBL/GenBank/DDBJ databases">
        <title>Aquincola sp. isolate from soil.</title>
        <authorList>
            <person name="Han J."/>
            <person name="Kim D.-U."/>
        </authorList>
    </citation>
    <scope>NUCLEOTIDE SEQUENCE [LARGE SCALE GENOMIC DNA]</scope>
    <source>
        <strain evidence="2 3">S2</strain>
    </source>
</reference>
<comment type="caution">
    <text evidence="2">The sequence shown here is derived from an EMBL/GenBank/DDBJ whole genome shotgun (WGS) entry which is preliminary data.</text>
</comment>
<protein>
    <submittedName>
        <fullName evidence="2">Transporter substrate-binding domain-containing protein</fullName>
    </submittedName>
</protein>
<dbReference type="EMBL" id="JABRWJ010000002">
    <property type="protein sequence ID" value="NRF66906.1"/>
    <property type="molecule type" value="Genomic_DNA"/>
</dbReference>
<keyword evidence="3" id="KW-1185">Reference proteome</keyword>
<dbReference type="RefSeq" id="WP_173122000.1">
    <property type="nucleotide sequence ID" value="NZ_JABRWJ010000002.1"/>
</dbReference>
<dbReference type="SUPFAM" id="SSF53850">
    <property type="entry name" value="Periplasmic binding protein-like II"/>
    <property type="match status" value="1"/>
</dbReference>
<evidence type="ECO:0000313" key="2">
    <source>
        <dbReference type="EMBL" id="NRF66906.1"/>
    </source>
</evidence>
<name>A0ABX2EE63_9BURK</name>
<feature type="chain" id="PRO_5047544476" evidence="1">
    <location>
        <begin position="28"/>
        <end position="268"/>
    </location>
</feature>
<sequence>MQYPPLPGAAAAGLVLMATAQVPVATAQVPVATAQVPMAAAQAQPAVQAPITLHYQERPPYSYTAADGQPQGLLVAPAVRALQRAQLPFQWVKTPSQRQLVLIQGSAPTLDCGLGWFRNPEREQLGRFSLPLYQDRPFMALARRDGGWSGARAPAELLADAALPLLVKEGYSYGPLLDGAIAQHPASVRRTSAESAQMARMVEAGRAAWMIIAPEEGEALLSELGTVGAQLQLLTLAGVPDGQQRHLYCNRAVPDAVVERLNRALAER</sequence>
<proteinExistence type="predicted"/>
<keyword evidence="1" id="KW-0732">Signal</keyword>
<evidence type="ECO:0000313" key="3">
    <source>
        <dbReference type="Proteomes" id="UP000737171"/>
    </source>
</evidence>
<evidence type="ECO:0000256" key="1">
    <source>
        <dbReference type="SAM" id="SignalP"/>
    </source>
</evidence>
<dbReference type="Gene3D" id="3.40.190.10">
    <property type="entry name" value="Periplasmic binding protein-like II"/>
    <property type="match status" value="2"/>
</dbReference>
<accession>A0ABX2EE63</accession>
<dbReference type="Proteomes" id="UP000737171">
    <property type="component" value="Unassembled WGS sequence"/>
</dbReference>
<gene>
    <name evidence="2" type="ORF">HLB44_07920</name>
</gene>
<organism evidence="2 3">
    <name type="scientific">Pseudaquabacterium terrae</name>
    <dbReference type="NCBI Taxonomy" id="2732868"/>
    <lineage>
        <taxon>Bacteria</taxon>
        <taxon>Pseudomonadati</taxon>
        <taxon>Pseudomonadota</taxon>
        <taxon>Betaproteobacteria</taxon>
        <taxon>Burkholderiales</taxon>
        <taxon>Sphaerotilaceae</taxon>
        <taxon>Pseudaquabacterium</taxon>
    </lineage>
</organism>